<keyword evidence="2" id="KW-0808">Transferase</keyword>
<dbReference type="PANTHER" id="PTHR15503">
    <property type="entry name" value="LDOC1 RELATED"/>
    <property type="match status" value="1"/>
</dbReference>
<feature type="compositionally biased region" description="Acidic residues" evidence="1">
    <location>
        <begin position="44"/>
        <end position="65"/>
    </location>
</feature>
<comment type="caution">
    <text evidence="2">The sequence shown here is derived from an EMBL/GenBank/DDBJ whole genome shotgun (WGS) entry which is preliminary data.</text>
</comment>
<keyword evidence="2" id="KW-0695">RNA-directed DNA polymerase</keyword>
<dbReference type="SUPFAM" id="SSF50630">
    <property type="entry name" value="Acid proteases"/>
    <property type="match status" value="1"/>
</dbReference>
<reference evidence="2" key="2">
    <citation type="submission" date="2022-01" db="EMBL/GenBank/DDBJ databases">
        <authorList>
            <person name="Yamashiro T."/>
            <person name="Shiraishi A."/>
            <person name="Satake H."/>
            <person name="Nakayama K."/>
        </authorList>
    </citation>
    <scope>NUCLEOTIDE SEQUENCE</scope>
</reference>
<evidence type="ECO:0000313" key="2">
    <source>
        <dbReference type="EMBL" id="GJS91031.1"/>
    </source>
</evidence>
<dbReference type="GO" id="GO:0003964">
    <property type="term" value="F:RNA-directed DNA polymerase activity"/>
    <property type="evidence" value="ECO:0007669"/>
    <property type="project" value="UniProtKB-KW"/>
</dbReference>
<organism evidence="2 3">
    <name type="scientific">Tanacetum coccineum</name>
    <dbReference type="NCBI Taxonomy" id="301880"/>
    <lineage>
        <taxon>Eukaryota</taxon>
        <taxon>Viridiplantae</taxon>
        <taxon>Streptophyta</taxon>
        <taxon>Embryophyta</taxon>
        <taxon>Tracheophyta</taxon>
        <taxon>Spermatophyta</taxon>
        <taxon>Magnoliopsida</taxon>
        <taxon>eudicotyledons</taxon>
        <taxon>Gunneridae</taxon>
        <taxon>Pentapetalae</taxon>
        <taxon>asterids</taxon>
        <taxon>campanulids</taxon>
        <taxon>Asterales</taxon>
        <taxon>Asteraceae</taxon>
        <taxon>Asteroideae</taxon>
        <taxon>Anthemideae</taxon>
        <taxon>Anthemidinae</taxon>
        <taxon>Tanacetum</taxon>
    </lineage>
</organism>
<gene>
    <name evidence="2" type="ORF">Tco_0773667</name>
</gene>
<dbReference type="EMBL" id="BQNB010011473">
    <property type="protein sequence ID" value="GJS91031.1"/>
    <property type="molecule type" value="Genomic_DNA"/>
</dbReference>
<dbReference type="PANTHER" id="PTHR15503:SF42">
    <property type="entry name" value="ZINC FINGER, CCHC-TYPE, RETROTRANSPOSON GAG DOMAIN, ASPARTIC PEPTIDASE DOMAIN PROTEIN-RELATED"/>
    <property type="match status" value="1"/>
</dbReference>
<reference evidence="2" key="1">
    <citation type="journal article" date="2022" name="Int. J. Mol. Sci.">
        <title>Draft Genome of Tanacetum Coccineum: Genomic Comparison of Closely Related Tanacetum-Family Plants.</title>
        <authorList>
            <person name="Yamashiro T."/>
            <person name="Shiraishi A."/>
            <person name="Nakayama K."/>
            <person name="Satake H."/>
        </authorList>
    </citation>
    <scope>NUCLEOTIDE SEQUENCE</scope>
</reference>
<keyword evidence="2" id="KW-0548">Nucleotidyltransferase</keyword>
<dbReference type="Gene3D" id="2.40.70.10">
    <property type="entry name" value="Acid Proteases"/>
    <property type="match status" value="1"/>
</dbReference>
<protein>
    <submittedName>
        <fullName evidence="2">Reverse transcriptase domain-containing protein</fullName>
    </submittedName>
</protein>
<dbReference type="InterPro" id="IPR021109">
    <property type="entry name" value="Peptidase_aspartic_dom_sf"/>
</dbReference>
<dbReference type="CDD" id="cd00303">
    <property type="entry name" value="retropepsin_like"/>
    <property type="match status" value="1"/>
</dbReference>
<proteinExistence type="predicted"/>
<evidence type="ECO:0000313" key="3">
    <source>
        <dbReference type="Proteomes" id="UP001151760"/>
    </source>
</evidence>
<feature type="region of interest" description="Disordered" evidence="1">
    <location>
        <begin position="1"/>
        <end position="65"/>
    </location>
</feature>
<evidence type="ECO:0000256" key="1">
    <source>
        <dbReference type="SAM" id="MobiDB-lite"/>
    </source>
</evidence>
<accession>A0ABQ4ZNM0</accession>
<keyword evidence="3" id="KW-1185">Reference proteome</keyword>
<dbReference type="Proteomes" id="UP001151760">
    <property type="component" value="Unassembled WGS sequence"/>
</dbReference>
<dbReference type="Pfam" id="PF08284">
    <property type="entry name" value="RVP_2"/>
    <property type="match status" value="1"/>
</dbReference>
<sequence>MVNVFPPDHVDDLLEVEPNQPDLAPAIPEPALVEENEEPKKEEEFEDQEEFEEEEPQEEENMEVDIREEENELELTFPYEEADPLNLLPPASDSESEDVVVVKDMVEPKDETVPNSVHKVGESSTTTFLREDGDMSIRETVHALVKNKGKAKDKYYGKLIADLGNEVRCSVGEREAILEDLIKEFGNVEERVEGKKLKKELEETRLRNTLLRFLLCHDRIMPPKSRPLTHAAIERMITSRVNEALAANQARRVNADEAGGFRQGGALAARPALTWWNSKVATMGLEVVNQIPWNEMKQLMIAEFCPAEKAQWMEHELWNLKVKEFNINNQKQGNARAMTTAPNKSNAPTSPLPLCDRCFVRHSRLCHKCGKVGHKARYYKEKNVATGANAQPIWTCYDCGEQGHTRNHFPKKNKSQGGNASGRAYVIKDADKQRPNVVTGTCLLNNRYASVLFDSGSCKSFVNTNFSHLIDINPDKLDVSYEVEIADGKVVSTNTVLRGCTLNLVNHLFKIDLMPIELGTFDIILGMDCLAERDAVIVCGKKVIRIPFGNKTLIVEGDKGPS</sequence>
<name>A0ABQ4ZNM0_9ASTR</name>
<dbReference type="InterPro" id="IPR032567">
    <property type="entry name" value="RTL1-rel"/>
</dbReference>
<dbReference type="Gene3D" id="4.10.60.10">
    <property type="entry name" value="Zinc finger, CCHC-type"/>
    <property type="match status" value="1"/>
</dbReference>